<evidence type="ECO:0000256" key="1">
    <source>
        <dbReference type="SAM" id="MobiDB-lite"/>
    </source>
</evidence>
<dbReference type="GO" id="GO:0060271">
    <property type="term" value="P:cilium assembly"/>
    <property type="evidence" value="ECO:0007669"/>
    <property type="project" value="TreeGrafter"/>
</dbReference>
<dbReference type="PANTHER" id="PTHR20991">
    <property type="entry name" value="PARATHYROID HORMONE-RESPONSIVE B1 GENE"/>
    <property type="match status" value="1"/>
</dbReference>
<reference evidence="7 8" key="1">
    <citation type="journal article" date="2019" name="Genome Biol. Evol.">
        <title>Whole-Genome Sequencing of the Giant Devil Catfish, Bagarius yarrelli.</title>
        <authorList>
            <person name="Jiang W."/>
            <person name="Lv Y."/>
            <person name="Cheng L."/>
            <person name="Yang K."/>
            <person name="Chao B."/>
            <person name="Wang X."/>
            <person name="Li Y."/>
            <person name="Pan X."/>
            <person name="You X."/>
            <person name="Zhang Y."/>
            <person name="Yang J."/>
            <person name="Li J."/>
            <person name="Zhang X."/>
            <person name="Liu S."/>
            <person name="Sun C."/>
            <person name="Yang J."/>
            <person name="Shi Q."/>
        </authorList>
    </citation>
    <scope>NUCLEOTIDE SEQUENCE [LARGE SCALE GENOMIC DNA]</scope>
    <source>
        <strain evidence="7">JWS20170419001</strain>
        <tissue evidence="7">Muscle</tissue>
    </source>
</reference>
<feature type="compositionally biased region" description="Polar residues" evidence="1">
    <location>
        <begin position="1050"/>
        <end position="1062"/>
    </location>
</feature>
<feature type="compositionally biased region" description="Basic and acidic residues" evidence="1">
    <location>
        <begin position="1137"/>
        <end position="1148"/>
    </location>
</feature>
<accession>A0A556U738</accession>
<evidence type="ECO:0000259" key="5">
    <source>
        <dbReference type="Pfam" id="PF23338"/>
    </source>
</evidence>
<organism evidence="7 8">
    <name type="scientific">Bagarius yarrelli</name>
    <name type="common">Goonch</name>
    <name type="synonym">Bagrus yarrelli</name>
    <dbReference type="NCBI Taxonomy" id="175774"/>
    <lineage>
        <taxon>Eukaryota</taxon>
        <taxon>Metazoa</taxon>
        <taxon>Chordata</taxon>
        <taxon>Craniata</taxon>
        <taxon>Vertebrata</taxon>
        <taxon>Euteleostomi</taxon>
        <taxon>Actinopterygii</taxon>
        <taxon>Neopterygii</taxon>
        <taxon>Teleostei</taxon>
        <taxon>Ostariophysi</taxon>
        <taxon>Siluriformes</taxon>
        <taxon>Sisoridae</taxon>
        <taxon>Sisorinae</taxon>
        <taxon>Bagarius</taxon>
    </lineage>
</organism>
<dbReference type="InterPro" id="IPR055363">
    <property type="entry name" value="PTHB1_hp_dom"/>
</dbReference>
<evidence type="ECO:0000313" key="7">
    <source>
        <dbReference type="EMBL" id="TSN21177.1"/>
    </source>
</evidence>
<gene>
    <name evidence="7" type="ORF">Baya_9252</name>
</gene>
<evidence type="ECO:0000259" key="3">
    <source>
        <dbReference type="Pfam" id="PF14728"/>
    </source>
</evidence>
<sequence length="1148" mass="128023">MSLFKARDWWSAVLGEGEEFDQGCLCVGDVDNSGSGYDKVVVGSYMGMLRIFSPPRPAEHSGVDAQLLEVQLRDPIIQVEVGKFVSCSELLHLAVLHPRKLSIYVMTGTAGNVEHGDQYQLRLVYEHNLQRTACNMTYGPFGGVTGHHFICIQSMDGMLMFFEQESYAFGRFLPGFLLPGPLCYCTRTDAFITVSSSRQVECYRYETLAVATDADTRQNSEQQSKSSGKRLMFARRLPRFKGILKTWVWNESATVLNAEMASLLRLRRFLQFAYQYIPLDWYVPACPYEACGGCLLCLLTVFTWTLSSSSIFILGERNLFCLRDNGQIRFMKKLEYNPSCFLPYASVSEGTTNVLLANHNNMLLVYQDTTLKWAAQLACVPVAIRVANFLELRGLVVTLSPEGHLQCSYMGTDPSFFTAPKVDSREVNYDEVDAEMKALQKVIREATRKQDIIPIAGVEDDLTVTCIVSPDLDEVSQAHIPEINGIAVPSVTVKIKVCSRSAVQCAKMSVCVQPPLAVTQDQFALDTLDSGSQLAFAFSAFLNGHYTPADLTGDVAVSYILPTGVPRVAQCKFVLPLHLVCCPTTASKNAKYKITVDTNKPPINFSEAFPEKTEDKEGNTLAFQFIAGSRVTVLASKTSQRYRIQSESFEDIWLVAKELVQRFEQHFAKFGVKDFRNSFSGPVPLAEYFEIVDHHFELRVNAQKYQDLLSERAVQFRAIQRRLLTRFKDKTPAPLQNLDTLMEGTYRQVIALADAAEENRACLVQAFSKLRSATHLLILLVSLWQGLSIDQTSILEATLLPLLQDTPQLGWEESVDAAVSHLLRTCLSRSPKDQAISLSTSQLIMPKDTSRLKKHITLLCDRIGKGGRLSLSSEANAPTPVMMPACCEAIPESIAEAEEEDLALQQEATDKIIKKKQPSKKVKSKTGSDVASWNNSSISWKVQPPITALDICLHLCFYTVKVCQSKWNPCSLAAAFINSLAYLLSMFISFVASIHLAEASMAQGIYPYGFTVVAVAQKPILARCVPDEPPLALYSASAADQSDRQRQRHTQCSSVGQQSRSIYKNGGKRVQASHIEQSRVSSKEKKEKESEKRDSKEPNREKDSKRESKKELNRENDSALEPEKEKVSRVTKKPSVKVKEKKKEVGDG</sequence>
<dbReference type="GO" id="GO:0016020">
    <property type="term" value="C:membrane"/>
    <property type="evidence" value="ECO:0007669"/>
    <property type="project" value="TreeGrafter"/>
</dbReference>
<dbReference type="Pfam" id="PF14727">
    <property type="entry name" value="PHTB1_N"/>
    <property type="match status" value="1"/>
</dbReference>
<dbReference type="Pfam" id="PF23337">
    <property type="entry name" value="PTHB1_pf"/>
    <property type="match status" value="1"/>
</dbReference>
<name>A0A556U738_BAGYA</name>
<evidence type="ECO:0000259" key="4">
    <source>
        <dbReference type="Pfam" id="PF23337"/>
    </source>
</evidence>
<dbReference type="InterPro" id="IPR028074">
    <property type="entry name" value="PHTB1_GAE_dom"/>
</dbReference>
<feature type="region of interest" description="Disordered" evidence="1">
    <location>
        <begin position="1037"/>
        <end position="1148"/>
    </location>
</feature>
<feature type="domain" description="PTHB1 hairpin" evidence="5">
    <location>
        <begin position="682"/>
        <end position="785"/>
    </location>
</feature>
<dbReference type="EMBL" id="VCAZ01000054">
    <property type="protein sequence ID" value="TSN21177.1"/>
    <property type="molecule type" value="Genomic_DNA"/>
</dbReference>
<keyword evidence="8" id="KW-1185">Reference proteome</keyword>
<feature type="domain" description="PTHB1 N-terminal" evidence="2">
    <location>
        <begin position="1"/>
        <end position="414"/>
    </location>
</feature>
<comment type="caution">
    <text evidence="7">The sequence shown here is derived from an EMBL/GenBank/DDBJ whole genome shotgun (WGS) entry which is preliminary data.</text>
</comment>
<dbReference type="AlphaFoldDB" id="A0A556U738"/>
<feature type="domain" description="PTHB1 GAE" evidence="3">
    <location>
        <begin position="487"/>
        <end position="573"/>
    </location>
</feature>
<feature type="domain" description="PTHB1 C-terminal helix bundle" evidence="6">
    <location>
        <begin position="788"/>
        <end position="863"/>
    </location>
</feature>
<dbReference type="InterPro" id="IPR055362">
    <property type="entry name" value="PTHB1_pf_dom"/>
</dbReference>
<dbReference type="PANTHER" id="PTHR20991:SF0">
    <property type="entry name" value="PROTEIN PTHB1"/>
    <property type="match status" value="1"/>
</dbReference>
<feature type="domain" description="PTHB1 platform" evidence="4">
    <location>
        <begin position="576"/>
        <end position="680"/>
    </location>
</feature>
<evidence type="ECO:0000259" key="6">
    <source>
        <dbReference type="Pfam" id="PF23339"/>
    </source>
</evidence>
<dbReference type="InterPro" id="IPR028073">
    <property type="entry name" value="PHTB1_N_dom"/>
</dbReference>
<dbReference type="Pfam" id="PF23339">
    <property type="entry name" value="PTHB1_CtH"/>
    <property type="match status" value="1"/>
</dbReference>
<dbReference type="InterPro" id="IPR026511">
    <property type="entry name" value="PTHB1"/>
</dbReference>
<proteinExistence type="predicted"/>
<dbReference type="Pfam" id="PF23338">
    <property type="entry name" value="PTHB1_hp"/>
    <property type="match status" value="1"/>
</dbReference>
<dbReference type="OrthoDB" id="10262646at2759"/>
<evidence type="ECO:0000313" key="8">
    <source>
        <dbReference type="Proteomes" id="UP000319801"/>
    </source>
</evidence>
<dbReference type="GO" id="GO:0034464">
    <property type="term" value="C:BBSome"/>
    <property type="evidence" value="ECO:0007669"/>
    <property type="project" value="InterPro"/>
</dbReference>
<feature type="compositionally biased region" description="Basic and acidic residues" evidence="1">
    <location>
        <begin position="1081"/>
        <end position="1128"/>
    </location>
</feature>
<protein>
    <submittedName>
        <fullName evidence="7">Protein PTHB1</fullName>
    </submittedName>
</protein>
<dbReference type="Pfam" id="PF14728">
    <property type="entry name" value="PTHB1_GAE"/>
    <property type="match status" value="1"/>
</dbReference>
<evidence type="ECO:0000259" key="2">
    <source>
        <dbReference type="Pfam" id="PF14727"/>
    </source>
</evidence>
<dbReference type="InterPro" id="IPR055364">
    <property type="entry name" value="PTHB1_CtH_dom"/>
</dbReference>
<dbReference type="Proteomes" id="UP000319801">
    <property type="component" value="Unassembled WGS sequence"/>
</dbReference>